<organism evidence="1 2">
    <name type="scientific">Necator americanus</name>
    <name type="common">Human hookworm</name>
    <dbReference type="NCBI Taxonomy" id="51031"/>
    <lineage>
        <taxon>Eukaryota</taxon>
        <taxon>Metazoa</taxon>
        <taxon>Ecdysozoa</taxon>
        <taxon>Nematoda</taxon>
        <taxon>Chromadorea</taxon>
        <taxon>Rhabditida</taxon>
        <taxon>Rhabditina</taxon>
        <taxon>Rhabditomorpha</taxon>
        <taxon>Strongyloidea</taxon>
        <taxon>Ancylostomatidae</taxon>
        <taxon>Bunostominae</taxon>
        <taxon>Necator</taxon>
    </lineage>
</organism>
<dbReference type="Proteomes" id="UP001303046">
    <property type="component" value="Unassembled WGS sequence"/>
</dbReference>
<evidence type="ECO:0000313" key="1">
    <source>
        <dbReference type="EMBL" id="KAK6738238.1"/>
    </source>
</evidence>
<keyword evidence="2" id="KW-1185">Reference proteome</keyword>
<name>A0ABR1CIK2_NECAM</name>
<dbReference type="EMBL" id="JAVFWL010000002">
    <property type="protein sequence ID" value="KAK6738238.1"/>
    <property type="molecule type" value="Genomic_DNA"/>
</dbReference>
<accession>A0ABR1CIK2</accession>
<evidence type="ECO:0000313" key="2">
    <source>
        <dbReference type="Proteomes" id="UP001303046"/>
    </source>
</evidence>
<protein>
    <submittedName>
        <fullName evidence="1">Uncharacterized protein</fullName>
    </submittedName>
</protein>
<comment type="caution">
    <text evidence="1">The sequence shown here is derived from an EMBL/GenBank/DDBJ whole genome shotgun (WGS) entry which is preliminary data.</text>
</comment>
<proteinExistence type="predicted"/>
<gene>
    <name evidence="1" type="primary">Necator_chrII.g8175</name>
    <name evidence="1" type="ORF">RB195_020381</name>
</gene>
<reference evidence="1 2" key="1">
    <citation type="submission" date="2023-08" db="EMBL/GenBank/DDBJ databases">
        <title>A Necator americanus chromosomal reference genome.</title>
        <authorList>
            <person name="Ilik V."/>
            <person name="Petrzelkova K.J."/>
            <person name="Pardy F."/>
            <person name="Fuh T."/>
            <person name="Niatou-Singa F.S."/>
            <person name="Gouil Q."/>
            <person name="Baker L."/>
            <person name="Ritchie M.E."/>
            <person name="Jex A.R."/>
            <person name="Gazzola D."/>
            <person name="Li H."/>
            <person name="Toshio Fujiwara R."/>
            <person name="Zhan B."/>
            <person name="Aroian R.V."/>
            <person name="Pafco B."/>
            <person name="Schwarz E.M."/>
        </authorList>
    </citation>
    <scope>NUCLEOTIDE SEQUENCE [LARGE SCALE GENOMIC DNA]</scope>
    <source>
        <strain evidence="1 2">Aroian</strain>
        <tissue evidence="1">Whole animal</tissue>
    </source>
</reference>
<sequence length="94" mass="10894">MQLRTSISWYAAYKLVSKANEGYPGYSPVATCKPKKKQGIGAEFPNMPPYRVSVLYKAVYWNYYRSYMKSLKYFVKKAVEGGGRSFEEQFTYTV</sequence>